<dbReference type="PANTHER" id="PTHR10683">
    <property type="entry name" value="TRANSALDOLASE"/>
    <property type="match status" value="1"/>
</dbReference>
<evidence type="ECO:0000313" key="3">
    <source>
        <dbReference type="Proteomes" id="UP000243975"/>
    </source>
</evidence>
<evidence type="ECO:0000256" key="1">
    <source>
        <dbReference type="ARBA" id="ARBA00023270"/>
    </source>
</evidence>
<protein>
    <submittedName>
        <fullName evidence="2">Aldolase-type TIM barrel</fullName>
    </submittedName>
</protein>
<accession>A0A124SBW7</accession>
<dbReference type="Gene3D" id="3.20.20.70">
    <property type="entry name" value="Aldolase class I"/>
    <property type="match status" value="2"/>
</dbReference>
<dbReference type="OMA" id="THAEFLW"/>
<comment type="caution">
    <text evidence="2">The sequence shown here is derived from an EMBL/GenBank/DDBJ whole genome shotgun (WGS) entry which is preliminary data.</text>
</comment>
<dbReference type="Pfam" id="PF00923">
    <property type="entry name" value="TAL_FSA"/>
    <property type="match status" value="1"/>
</dbReference>
<dbReference type="Proteomes" id="UP000243975">
    <property type="component" value="Unassembled WGS sequence"/>
</dbReference>
<dbReference type="GO" id="GO:0005975">
    <property type="term" value="P:carbohydrate metabolic process"/>
    <property type="evidence" value="ECO:0007669"/>
    <property type="project" value="InterPro"/>
</dbReference>
<evidence type="ECO:0000313" key="2">
    <source>
        <dbReference type="EMBL" id="KVH91930.1"/>
    </source>
</evidence>
<proteinExistence type="predicted"/>
<name>A0A124SBW7_CYNCS</name>
<keyword evidence="1" id="KW-0704">Schiff base</keyword>
<dbReference type="EMBL" id="LEKV01004897">
    <property type="protein sequence ID" value="KVH91930.1"/>
    <property type="molecule type" value="Genomic_DNA"/>
</dbReference>
<dbReference type="Gramene" id="KVH91930">
    <property type="protein sequence ID" value="KVH91930"/>
    <property type="gene ID" value="Ccrd_006040"/>
</dbReference>
<dbReference type="STRING" id="59895.A0A124SBW7"/>
<dbReference type="AlphaFoldDB" id="A0A124SBW7"/>
<dbReference type="PANTHER" id="PTHR10683:SF18">
    <property type="entry name" value="TRANSALDOLASE"/>
    <property type="match status" value="1"/>
</dbReference>
<organism evidence="2 3">
    <name type="scientific">Cynara cardunculus var. scolymus</name>
    <name type="common">Globe artichoke</name>
    <name type="synonym">Cynara scolymus</name>
    <dbReference type="NCBI Taxonomy" id="59895"/>
    <lineage>
        <taxon>Eukaryota</taxon>
        <taxon>Viridiplantae</taxon>
        <taxon>Streptophyta</taxon>
        <taxon>Embryophyta</taxon>
        <taxon>Tracheophyta</taxon>
        <taxon>Spermatophyta</taxon>
        <taxon>Magnoliopsida</taxon>
        <taxon>eudicotyledons</taxon>
        <taxon>Gunneridae</taxon>
        <taxon>Pentapetalae</taxon>
        <taxon>asterids</taxon>
        <taxon>campanulids</taxon>
        <taxon>Asterales</taxon>
        <taxon>Asteraceae</taxon>
        <taxon>Carduoideae</taxon>
        <taxon>Cardueae</taxon>
        <taxon>Carduinae</taxon>
        <taxon>Cynara</taxon>
    </lineage>
</organism>
<dbReference type="InterPro" id="IPR013785">
    <property type="entry name" value="Aldolase_TIM"/>
</dbReference>
<keyword evidence="3" id="KW-1185">Reference proteome</keyword>
<dbReference type="SUPFAM" id="SSF51569">
    <property type="entry name" value="Aldolase"/>
    <property type="match status" value="1"/>
</dbReference>
<dbReference type="InterPro" id="IPR001585">
    <property type="entry name" value="TAL/FSA"/>
</dbReference>
<sequence>MATASFHAPSLSSSSALLLDKKSSRFQVRSLHPIASFKSHRSYGQIRASFTDFSASPNTGGRTELDALSRYSEVVPDTVVFDDFERFPPTAATVSSSLLLGICSLPDTTFKGAVDTALADKECYGVETPNARMTCFVNKALVNVGAELSRLVPGRVSTEVDARLAYDTHAIVAKGIEAARILESEGIQTHMTFVYSFCQAAAAAQAGASVIQIFVGRLRDWARNHSGDPEIEAALKRGEDPGLALVTKAYNYIHKYGHKSKLMVASIRNKQDVFNVLGVDYIITPLKILQALKESVTPDDEKYTFVKRLSSQSATAYNFTDEELVKWDQLSFASAMGPAALELLTSGMDGYSNQAKRVEDLFGKIWPPPNV</sequence>
<reference evidence="2 3" key="1">
    <citation type="journal article" date="2016" name="Sci. Rep.">
        <title>The genome sequence of the outbreeding globe artichoke constructed de novo incorporating a phase-aware low-pass sequencing strategy of F1 progeny.</title>
        <authorList>
            <person name="Scaglione D."/>
            <person name="Reyes-Chin-Wo S."/>
            <person name="Acquadro A."/>
            <person name="Froenicke L."/>
            <person name="Portis E."/>
            <person name="Beitel C."/>
            <person name="Tirone M."/>
            <person name="Mauro R."/>
            <person name="Lo Monaco A."/>
            <person name="Mauromicale G."/>
            <person name="Faccioli P."/>
            <person name="Cattivelli L."/>
            <person name="Rieseberg L."/>
            <person name="Michelmore R."/>
            <person name="Lanteri S."/>
        </authorList>
    </citation>
    <scope>NUCLEOTIDE SEQUENCE [LARGE SCALE GENOMIC DNA]</scope>
    <source>
        <strain evidence="2">2C</strain>
    </source>
</reference>
<gene>
    <name evidence="2" type="ORF">Ccrd_006040</name>
</gene>